<gene>
    <name evidence="1" type="ORF">LCGC14_1949570</name>
</gene>
<proteinExistence type="predicted"/>
<evidence type="ECO:0000313" key="1">
    <source>
        <dbReference type="EMBL" id="KKL85954.1"/>
    </source>
</evidence>
<dbReference type="EMBL" id="LAZR01021256">
    <property type="protein sequence ID" value="KKL85954.1"/>
    <property type="molecule type" value="Genomic_DNA"/>
</dbReference>
<reference evidence="1" key="1">
    <citation type="journal article" date="2015" name="Nature">
        <title>Complex archaea that bridge the gap between prokaryotes and eukaryotes.</title>
        <authorList>
            <person name="Spang A."/>
            <person name="Saw J.H."/>
            <person name="Jorgensen S.L."/>
            <person name="Zaremba-Niedzwiedzka K."/>
            <person name="Martijn J."/>
            <person name="Lind A.E."/>
            <person name="van Eijk R."/>
            <person name="Schleper C."/>
            <person name="Guy L."/>
            <person name="Ettema T.J."/>
        </authorList>
    </citation>
    <scope>NUCLEOTIDE SEQUENCE</scope>
</reference>
<dbReference type="AlphaFoldDB" id="A0A0F9FHS5"/>
<accession>A0A0F9FHS5</accession>
<organism evidence="1">
    <name type="scientific">marine sediment metagenome</name>
    <dbReference type="NCBI Taxonomy" id="412755"/>
    <lineage>
        <taxon>unclassified sequences</taxon>
        <taxon>metagenomes</taxon>
        <taxon>ecological metagenomes</taxon>
    </lineage>
</organism>
<name>A0A0F9FHS5_9ZZZZ</name>
<comment type="caution">
    <text evidence="1">The sequence shown here is derived from an EMBL/GenBank/DDBJ whole genome shotgun (WGS) entry which is preliminary data.</text>
</comment>
<sequence>MATLMVGEAVSTLTLKTRKDFRMDSTEEKNGLNRYHKLQAEAKELGITASGNAEQLEAAIAAKKADAPKTGLTPEEAKKIDARLKYEFEAQEKYRAERQTQIDRASIITEAKSLKIPIDLPEKPTELELAQARLLLGMKKVEVRPSPETVAIESSKRGYYIFTNREQDDAAHTVSPGGKYIIYLIPDQIHVLSEYHVKFFRQKAVTPIYNRVAVPGPPVEGRMGEECKRTGSKPRFAFEYLGEAPQDAPFGIVTDTKILDELKPQPLEVLS</sequence>
<protein>
    <submittedName>
        <fullName evidence="1">Uncharacterized protein</fullName>
    </submittedName>
</protein>